<feature type="region of interest" description="Disordered" evidence="4">
    <location>
        <begin position="196"/>
        <end position="216"/>
    </location>
</feature>
<evidence type="ECO:0000256" key="2">
    <source>
        <dbReference type="ARBA" id="ARBA00023125"/>
    </source>
</evidence>
<dbReference type="InterPro" id="IPR006119">
    <property type="entry name" value="Resolv_N"/>
</dbReference>
<dbReference type="EMBL" id="NHRY01000206">
    <property type="protein sequence ID" value="PPQ30649.1"/>
    <property type="molecule type" value="Genomic_DNA"/>
</dbReference>
<evidence type="ECO:0000313" key="7">
    <source>
        <dbReference type="Proteomes" id="UP000239724"/>
    </source>
</evidence>
<keyword evidence="7" id="KW-1185">Reference proteome</keyword>
<protein>
    <recommendedName>
        <fullName evidence="5">Resolvase/invertase-type recombinase catalytic domain-containing protein</fullName>
    </recommendedName>
</protein>
<dbReference type="PROSITE" id="PS51736">
    <property type="entry name" value="RECOMBINASES_3"/>
    <property type="match status" value="1"/>
</dbReference>
<keyword evidence="3" id="KW-0233">DNA recombination</keyword>
<dbReference type="InterPro" id="IPR050639">
    <property type="entry name" value="SSR_resolvase"/>
</dbReference>
<evidence type="ECO:0000313" key="6">
    <source>
        <dbReference type="EMBL" id="PPQ30649.1"/>
    </source>
</evidence>
<dbReference type="PROSITE" id="PS00398">
    <property type="entry name" value="RECOMBINASES_2"/>
    <property type="match status" value="1"/>
</dbReference>
<dbReference type="PANTHER" id="PTHR30461">
    <property type="entry name" value="DNA-INVERTASE FROM LAMBDOID PROPHAGE"/>
    <property type="match status" value="1"/>
</dbReference>
<dbReference type="PANTHER" id="PTHR30461:SF2">
    <property type="entry name" value="SERINE RECOMBINASE PINE-RELATED"/>
    <property type="match status" value="1"/>
</dbReference>
<evidence type="ECO:0000256" key="1">
    <source>
        <dbReference type="ARBA" id="ARBA00022908"/>
    </source>
</evidence>
<feature type="compositionally biased region" description="Low complexity" evidence="4">
    <location>
        <begin position="313"/>
        <end position="329"/>
    </location>
</feature>
<organism evidence="6 7">
    <name type="scientific">Rhodopila globiformis</name>
    <name type="common">Rhodopseudomonas globiformis</name>
    <dbReference type="NCBI Taxonomy" id="1071"/>
    <lineage>
        <taxon>Bacteria</taxon>
        <taxon>Pseudomonadati</taxon>
        <taxon>Pseudomonadota</taxon>
        <taxon>Alphaproteobacteria</taxon>
        <taxon>Acetobacterales</taxon>
        <taxon>Acetobacteraceae</taxon>
        <taxon>Rhodopila</taxon>
    </lineage>
</organism>
<dbReference type="GO" id="GO:0015074">
    <property type="term" value="P:DNA integration"/>
    <property type="evidence" value="ECO:0007669"/>
    <property type="project" value="UniProtKB-KW"/>
</dbReference>
<dbReference type="OrthoDB" id="2290206at2"/>
<gene>
    <name evidence="6" type="ORF">CCS01_18705</name>
</gene>
<dbReference type="GO" id="GO:0003677">
    <property type="term" value="F:DNA binding"/>
    <property type="evidence" value="ECO:0007669"/>
    <property type="project" value="UniProtKB-KW"/>
</dbReference>
<dbReference type="Pfam" id="PF00239">
    <property type="entry name" value="Resolvase"/>
    <property type="match status" value="1"/>
</dbReference>
<dbReference type="GO" id="GO:0000150">
    <property type="term" value="F:DNA strand exchange activity"/>
    <property type="evidence" value="ECO:0007669"/>
    <property type="project" value="InterPro"/>
</dbReference>
<dbReference type="AlphaFoldDB" id="A0A2S6N7R6"/>
<dbReference type="InterPro" id="IPR036162">
    <property type="entry name" value="Resolvase-like_N_sf"/>
</dbReference>
<proteinExistence type="predicted"/>
<accession>A0A2S6N7R6</accession>
<reference evidence="6 7" key="1">
    <citation type="journal article" date="2018" name="Arch. Microbiol.">
        <title>New insights into the metabolic potential of the phototrophic purple bacterium Rhodopila globiformis DSM 161(T) from its draft genome sequence and evidence for a vanadium-dependent nitrogenase.</title>
        <authorList>
            <person name="Imhoff J.F."/>
            <person name="Rahn T."/>
            <person name="Kunzel S."/>
            <person name="Neulinger S.C."/>
        </authorList>
    </citation>
    <scope>NUCLEOTIDE SEQUENCE [LARGE SCALE GENOMIC DNA]</scope>
    <source>
        <strain evidence="6 7">DSM 161</strain>
    </source>
</reference>
<evidence type="ECO:0000256" key="4">
    <source>
        <dbReference type="SAM" id="MobiDB-lite"/>
    </source>
</evidence>
<keyword evidence="1" id="KW-0229">DNA integration</keyword>
<comment type="caution">
    <text evidence="6">The sequence shown here is derived from an EMBL/GenBank/DDBJ whole genome shotgun (WGS) entry which is preliminary data.</text>
</comment>
<sequence>MPVTRGLLQGDEQHNRLRTKTLKAAGCRRIFEEAASGGRWDRPELHRLLDQLREGDTVVVWKLDRLSRTPKDVLYIMERVVNAGAGFRSITENIDTTTPARRMMMQMVGAFAQFEHAMIRERTSAGLAAARAEGRIGRPGGRRPARPAARAARQRRRAVAATAARSAGQRFRCRSSFHSHWISNADPAWYCAENLPDGSSRTGPPSRLRRSAPGPWHRHGLRRKILGWHAICHGRWRPAPICSRNGRVMPARPRRARMSYRSDRDFAYNHRAFLKMGKHPWPRLTLLRHIPAGRLPIGRRRLPRRLHSPGLPPGRAISAPPSAPASATA</sequence>
<dbReference type="SMART" id="SM00857">
    <property type="entry name" value="Resolvase"/>
    <property type="match status" value="1"/>
</dbReference>
<dbReference type="CDD" id="cd03768">
    <property type="entry name" value="SR_ResInv"/>
    <property type="match status" value="1"/>
</dbReference>
<feature type="domain" description="Resolvase/invertase-type recombinase catalytic" evidence="5">
    <location>
        <begin position="1"/>
        <end position="134"/>
    </location>
</feature>
<name>A0A2S6N7R6_RHOGL</name>
<dbReference type="InterPro" id="IPR006118">
    <property type="entry name" value="Recombinase_CS"/>
</dbReference>
<dbReference type="Gene3D" id="3.40.50.1390">
    <property type="entry name" value="Resolvase, N-terminal catalytic domain"/>
    <property type="match status" value="1"/>
</dbReference>
<keyword evidence="2" id="KW-0238">DNA-binding</keyword>
<dbReference type="Proteomes" id="UP000239724">
    <property type="component" value="Unassembled WGS sequence"/>
</dbReference>
<evidence type="ECO:0000259" key="5">
    <source>
        <dbReference type="PROSITE" id="PS51736"/>
    </source>
</evidence>
<feature type="region of interest" description="Disordered" evidence="4">
    <location>
        <begin position="300"/>
        <end position="329"/>
    </location>
</feature>
<evidence type="ECO:0000256" key="3">
    <source>
        <dbReference type="ARBA" id="ARBA00023172"/>
    </source>
</evidence>
<dbReference type="SUPFAM" id="SSF53041">
    <property type="entry name" value="Resolvase-like"/>
    <property type="match status" value="1"/>
</dbReference>